<feature type="domain" description="Major facilitator superfamily (MFS) profile" evidence="4">
    <location>
        <begin position="24"/>
        <end position="487"/>
    </location>
</feature>
<organism>
    <name type="scientific">Ixodes scapularis</name>
    <name type="common">Black-legged tick</name>
    <name type="synonym">Deer tick</name>
    <dbReference type="NCBI Taxonomy" id="6945"/>
    <lineage>
        <taxon>Eukaryota</taxon>
        <taxon>Metazoa</taxon>
        <taxon>Ecdysozoa</taxon>
        <taxon>Arthropoda</taxon>
        <taxon>Chelicerata</taxon>
        <taxon>Arachnida</taxon>
        <taxon>Acari</taxon>
        <taxon>Parasitiformes</taxon>
        <taxon>Ixodida</taxon>
        <taxon>Ixodoidea</taxon>
        <taxon>Ixodidae</taxon>
        <taxon>Ixodinae</taxon>
        <taxon>Ixodes</taxon>
    </lineage>
</organism>
<dbReference type="GO" id="GO:0005886">
    <property type="term" value="C:plasma membrane"/>
    <property type="evidence" value="ECO:0000318"/>
    <property type="project" value="GO_Central"/>
</dbReference>
<feature type="transmembrane region" description="Helical" evidence="3">
    <location>
        <begin position="405"/>
        <end position="426"/>
    </location>
</feature>
<dbReference type="SUPFAM" id="SSF103473">
    <property type="entry name" value="MFS general substrate transporter"/>
    <property type="match status" value="2"/>
</dbReference>
<feature type="transmembrane region" description="Helical" evidence="3">
    <location>
        <begin position="376"/>
        <end position="398"/>
    </location>
</feature>
<dbReference type="HOGENOM" id="CLU_360687_0_0_1"/>
<dbReference type="GO" id="GO:0008028">
    <property type="term" value="F:monocarboxylic acid transmembrane transporter activity"/>
    <property type="evidence" value="ECO:0000318"/>
    <property type="project" value="GO_Central"/>
</dbReference>
<dbReference type="EMBL" id="ABJB010547790">
    <property type="status" value="NOT_ANNOTATED_CDS"/>
    <property type="molecule type" value="Genomic_DNA"/>
</dbReference>
<feature type="transmembrane region" description="Helical" evidence="3">
    <location>
        <begin position="699"/>
        <end position="721"/>
    </location>
</feature>
<dbReference type="EMBL" id="ABJB010413311">
    <property type="status" value="NOT_ANNOTATED_CDS"/>
    <property type="molecule type" value="Genomic_DNA"/>
</dbReference>
<keyword evidence="3" id="KW-0472">Membrane</keyword>
<dbReference type="PANTHER" id="PTHR11360">
    <property type="entry name" value="MONOCARBOXYLATE TRANSPORTER"/>
    <property type="match status" value="1"/>
</dbReference>
<dbReference type="EMBL" id="DS948061">
    <property type="protein sequence ID" value="EEC18763.1"/>
    <property type="molecule type" value="Genomic_DNA"/>
</dbReference>
<dbReference type="VEuPathDB" id="VectorBase:ISCP_030850"/>
<dbReference type="EnsemblMetazoa" id="ISCW013519-RA">
    <property type="protein sequence ID" value="ISCW013519-PA"/>
    <property type="gene ID" value="ISCW013519"/>
</dbReference>
<feature type="transmembrane region" description="Helical" evidence="3">
    <location>
        <begin position="542"/>
        <end position="565"/>
    </location>
</feature>
<sequence>MMKEKLNADPPKVAPKKEPGVDNCWYMAGICALVLFLTSATIRSSGFLYIGIMDEFNVDRGQASWPICLMGAVSNMAGLVAGPLCQKFTAVPVMYAGSVIMWVGIVASSFAPSITWITITQGVVFGFGSGIVFIMMPVFINQYFDKYKGLALGIMYTGSTSSAFVFPRLLLFLKETYNFRSSVMIYGAIIMHITAISLILKEPVWIRRKRHEDKLAKQRAKAAIFSIENGIAKPAVHPDDLPKTGPNSESLTYGLTVLRCPMFYVILVTYIIYGYNFDVFMTTIVDFARDRGLSIQDAVGLVPLFSITDTIGRLGLPVLADRGYLRRSTLVMFNYLLMGGSLLVLPWVSSYTGAVSNLAGIVAGPVCQKYTAKPPMIAGSIIMWIGIISSSFAPNILWVSITQGILFGFGAGLVFMMLPVIITQYFDKYKGLAFGITYSGSTSSAFVFPRLLLFLRETYNFKSSIRIFGAILMHVTAVSLILKEPEWIRRKRHQDKLASRRPKQMVHTVDQREPNSVKPPAKNTRPATGSLMHGLTVLQTPMFYVVLASYILFGYTFDVFMATVVDFATDRGSNVSDAVSLIPLFSVTDTLGRLCLPVLADRGYLRRSTLAMINYTLMGLILMILPGVESYTGLVVVCLVLGTFIGCGVSTYPALMAEYVDQQRLPISFGLVGTVAGPLFILKPLFIGHFRDKIGSYDGMYRILAGGLLVLGILWSAVVCFEKRSQKVWKVEKERRCINQVAGHSFYCQPVFATTQPCDSDVEALPAAPTNTSAST</sequence>
<dbReference type="PROSITE" id="PS50850">
    <property type="entry name" value="MFS"/>
    <property type="match status" value="1"/>
</dbReference>
<evidence type="ECO:0000256" key="2">
    <source>
        <dbReference type="SAM" id="MobiDB-lite"/>
    </source>
</evidence>
<dbReference type="PaxDb" id="6945-B7QIU1"/>
<dbReference type="VEuPathDB" id="VectorBase:ISCI013519"/>
<reference evidence="6" key="2">
    <citation type="submission" date="2020-05" db="UniProtKB">
        <authorList>
            <consortium name="EnsemblMetazoa"/>
        </authorList>
    </citation>
    <scope>IDENTIFICATION</scope>
    <source>
        <strain evidence="6">wikel</strain>
    </source>
</reference>
<dbReference type="FunFam" id="1.20.1250.20:FF:001665">
    <property type="entry name" value="Monocarboxylate transporter, putative"/>
    <property type="match status" value="2"/>
</dbReference>
<proteinExistence type="predicted"/>
<feature type="transmembrane region" description="Helical" evidence="3">
    <location>
        <begin position="667"/>
        <end position="687"/>
    </location>
</feature>
<dbReference type="InterPro" id="IPR020846">
    <property type="entry name" value="MFS_dom"/>
</dbReference>
<keyword evidence="3" id="KW-1133">Transmembrane helix</keyword>
<feature type="transmembrane region" description="Helical" evidence="3">
    <location>
        <begin position="330"/>
        <end position="348"/>
    </location>
</feature>
<feature type="transmembrane region" description="Helical" evidence="3">
    <location>
        <begin position="432"/>
        <end position="453"/>
    </location>
</feature>
<evidence type="ECO:0000313" key="5">
    <source>
        <dbReference type="EMBL" id="EEC18763.1"/>
    </source>
</evidence>
<accession>B7QIU1</accession>
<evidence type="ECO:0000313" key="7">
    <source>
        <dbReference type="Proteomes" id="UP000001555"/>
    </source>
</evidence>
<feature type="transmembrane region" description="Helical" evidence="3">
    <location>
        <begin position="609"/>
        <end position="628"/>
    </location>
</feature>
<evidence type="ECO:0000259" key="4">
    <source>
        <dbReference type="PROSITE" id="PS50850"/>
    </source>
</evidence>
<dbReference type="Gene3D" id="1.20.1250.20">
    <property type="entry name" value="MFS general substrate transporter like domains"/>
    <property type="match status" value="3"/>
</dbReference>
<dbReference type="EMBL" id="ABJB010194762">
    <property type="status" value="NOT_ANNOTATED_CDS"/>
    <property type="molecule type" value="Genomic_DNA"/>
</dbReference>
<feature type="transmembrane region" description="Helical" evidence="3">
    <location>
        <begin position="150"/>
        <end position="171"/>
    </location>
</feature>
<dbReference type="OrthoDB" id="6499973at2759"/>
<name>B7QIU1_IXOSC</name>
<gene>
    <name evidence="5" type="ORF">IscW_ISCW013519</name>
</gene>
<feature type="compositionally biased region" description="Basic residues" evidence="2">
    <location>
        <begin position="493"/>
        <end position="504"/>
    </location>
</feature>
<feature type="transmembrane region" description="Helical" evidence="3">
    <location>
        <begin position="25"/>
        <end position="51"/>
    </location>
</feature>
<dbReference type="AlphaFoldDB" id="B7QIU1"/>
<protein>
    <submittedName>
        <fullName evidence="5 6">Monocarboxylate transporter, putative</fullName>
    </submittedName>
</protein>
<dbReference type="InParanoid" id="B7QIU1"/>
<dbReference type="Proteomes" id="UP000001555">
    <property type="component" value="Unassembled WGS sequence"/>
</dbReference>
<evidence type="ECO:0000256" key="1">
    <source>
        <dbReference type="ARBA" id="ARBA00004141"/>
    </source>
</evidence>
<feature type="transmembrane region" description="Helical" evidence="3">
    <location>
        <begin position="465"/>
        <end position="482"/>
    </location>
</feature>
<feature type="transmembrane region" description="Helical" evidence="3">
    <location>
        <begin position="183"/>
        <end position="200"/>
    </location>
</feature>
<keyword evidence="3" id="KW-0812">Transmembrane</keyword>
<dbReference type="VEuPathDB" id="VectorBase:ISCW013519"/>
<keyword evidence="7" id="KW-1185">Reference proteome</keyword>
<dbReference type="EMBL" id="ABJB010822503">
    <property type="status" value="NOT_ANNOTATED_CDS"/>
    <property type="molecule type" value="Genomic_DNA"/>
</dbReference>
<comment type="subcellular location">
    <subcellularLocation>
        <location evidence="1">Membrane</location>
        <topology evidence="1">Multi-pass membrane protein</topology>
    </subcellularLocation>
</comment>
<feature type="transmembrane region" description="Helical" evidence="3">
    <location>
        <begin position="123"/>
        <end position="144"/>
    </location>
</feature>
<feature type="transmembrane region" description="Helical" evidence="3">
    <location>
        <begin position="93"/>
        <end position="111"/>
    </location>
</feature>
<feature type="region of interest" description="Disordered" evidence="2">
    <location>
        <begin position="493"/>
        <end position="527"/>
    </location>
</feature>
<dbReference type="VEuPathDB" id="VectorBase:ISCP_035932"/>
<dbReference type="Pfam" id="PF07690">
    <property type="entry name" value="MFS_1"/>
    <property type="match status" value="1"/>
</dbReference>
<dbReference type="InterPro" id="IPR050327">
    <property type="entry name" value="Proton-linked_MCT"/>
</dbReference>
<dbReference type="InterPro" id="IPR036259">
    <property type="entry name" value="MFS_trans_sf"/>
</dbReference>
<feature type="transmembrane region" description="Helical" evidence="3">
    <location>
        <begin position="63"/>
        <end position="81"/>
    </location>
</feature>
<evidence type="ECO:0000256" key="3">
    <source>
        <dbReference type="SAM" id="Phobius"/>
    </source>
</evidence>
<dbReference type="PANTHER" id="PTHR11360:SF303">
    <property type="entry name" value="MAJOR FACILITATOR SUPERFAMILY (MFS) PROFILE DOMAIN-CONTAINING PROTEIN"/>
    <property type="match status" value="1"/>
</dbReference>
<reference evidence="5 7" key="1">
    <citation type="submission" date="2008-03" db="EMBL/GenBank/DDBJ databases">
        <title>Annotation of Ixodes scapularis.</title>
        <authorList>
            <consortium name="Ixodes scapularis Genome Project Consortium"/>
            <person name="Caler E."/>
            <person name="Hannick L.I."/>
            <person name="Bidwell S."/>
            <person name="Joardar V."/>
            <person name="Thiagarajan M."/>
            <person name="Amedeo P."/>
            <person name="Galinsky K.J."/>
            <person name="Schobel S."/>
            <person name="Inman J."/>
            <person name="Hostetler J."/>
            <person name="Miller J."/>
            <person name="Hammond M."/>
            <person name="Megy K."/>
            <person name="Lawson D."/>
            <person name="Kodira C."/>
            <person name="Sutton G."/>
            <person name="Meyer J."/>
            <person name="Hill C.A."/>
            <person name="Birren B."/>
            <person name="Nene V."/>
            <person name="Collins F."/>
            <person name="Alarcon-Chaidez F."/>
            <person name="Wikel S."/>
            <person name="Strausberg R."/>
        </authorList>
    </citation>
    <scope>NUCLEOTIDE SEQUENCE [LARGE SCALE GENOMIC DNA]</scope>
    <source>
        <strain evidence="7">Wikel</strain>
        <strain evidence="5">Wikel colony</strain>
    </source>
</reference>
<feature type="transmembrane region" description="Helical" evidence="3">
    <location>
        <begin position="634"/>
        <end position="655"/>
    </location>
</feature>
<evidence type="ECO:0000313" key="6">
    <source>
        <dbReference type="EnsemblMetazoa" id="ISCW013519-PA"/>
    </source>
</evidence>
<dbReference type="InterPro" id="IPR011701">
    <property type="entry name" value="MFS"/>
</dbReference>
<dbReference type="FunFam" id="1.20.1250.20:FF:000462">
    <property type="entry name" value="Monocarboxylate transporter, putative"/>
    <property type="match status" value="1"/>
</dbReference>